<dbReference type="SUPFAM" id="SSF56349">
    <property type="entry name" value="DNA breaking-rejoining enzymes"/>
    <property type="match status" value="1"/>
</dbReference>
<dbReference type="GO" id="GO:0003677">
    <property type="term" value="F:DNA binding"/>
    <property type="evidence" value="ECO:0007669"/>
    <property type="project" value="UniProtKB-UniRule"/>
</dbReference>
<gene>
    <name evidence="8" type="ORF">EV195_104155</name>
</gene>
<reference evidence="8 9" key="1">
    <citation type="submission" date="2019-03" db="EMBL/GenBank/DDBJ databases">
        <title>Genomic Encyclopedia of Type Strains, Phase IV (KMG-IV): sequencing the most valuable type-strain genomes for metagenomic binning, comparative biology and taxonomic classification.</title>
        <authorList>
            <person name="Goeker M."/>
        </authorList>
    </citation>
    <scope>NUCLEOTIDE SEQUENCE [LARGE SCALE GENOMIC DNA]</scope>
    <source>
        <strain evidence="8 9">DSM 14836</strain>
    </source>
</reference>
<keyword evidence="4" id="KW-0233">DNA recombination</keyword>
<dbReference type="PROSITE" id="PS51900">
    <property type="entry name" value="CB"/>
    <property type="match status" value="1"/>
</dbReference>
<accession>A0A4R2NT31</accession>
<evidence type="ECO:0000259" key="7">
    <source>
        <dbReference type="PROSITE" id="PS51900"/>
    </source>
</evidence>
<dbReference type="InterPro" id="IPR044068">
    <property type="entry name" value="CB"/>
</dbReference>
<dbReference type="GO" id="GO:0006310">
    <property type="term" value="P:DNA recombination"/>
    <property type="evidence" value="ECO:0007669"/>
    <property type="project" value="UniProtKB-KW"/>
</dbReference>
<name>A0A4R2NT31_9FLAO</name>
<keyword evidence="3 5" id="KW-0238">DNA-binding</keyword>
<dbReference type="InterPro" id="IPR004107">
    <property type="entry name" value="Integrase_SAM-like_N"/>
</dbReference>
<evidence type="ECO:0000313" key="9">
    <source>
        <dbReference type="Proteomes" id="UP000294564"/>
    </source>
</evidence>
<feature type="domain" description="Core-binding (CB)" evidence="7">
    <location>
        <begin position="1"/>
        <end position="99"/>
    </location>
</feature>
<dbReference type="Proteomes" id="UP000294564">
    <property type="component" value="Unassembled WGS sequence"/>
</dbReference>
<dbReference type="RefSeq" id="WP_132794508.1">
    <property type="nucleotide sequence ID" value="NZ_SLXM01000004.1"/>
</dbReference>
<evidence type="ECO:0000256" key="4">
    <source>
        <dbReference type="ARBA" id="ARBA00023172"/>
    </source>
</evidence>
<dbReference type="PROSITE" id="PS51898">
    <property type="entry name" value="TYR_RECOMBINASE"/>
    <property type="match status" value="1"/>
</dbReference>
<dbReference type="InterPro" id="IPR011010">
    <property type="entry name" value="DNA_brk_join_enz"/>
</dbReference>
<keyword evidence="2" id="KW-0229">DNA integration</keyword>
<feature type="domain" description="Tyr recombinase" evidence="6">
    <location>
        <begin position="116"/>
        <end position="308"/>
    </location>
</feature>
<dbReference type="PANTHER" id="PTHR30349:SF41">
    <property type="entry name" value="INTEGRASE_RECOMBINASE PROTEIN MJ0367-RELATED"/>
    <property type="match status" value="1"/>
</dbReference>
<dbReference type="InterPro" id="IPR050090">
    <property type="entry name" value="Tyrosine_recombinase_XerCD"/>
</dbReference>
<dbReference type="EMBL" id="SLXM01000004">
    <property type="protein sequence ID" value="TCP25123.1"/>
    <property type="molecule type" value="Genomic_DNA"/>
</dbReference>
<evidence type="ECO:0000256" key="1">
    <source>
        <dbReference type="ARBA" id="ARBA00008857"/>
    </source>
</evidence>
<dbReference type="InterPro" id="IPR010998">
    <property type="entry name" value="Integrase_recombinase_N"/>
</dbReference>
<sequence length="312" mass="36434">MQSNQLEKLFKEYVLECNYTRALSPETIKSYTHVFNAFNKVMPEISAPEYLTKHSLNLFYERLGTRERVVGKNIVSGKLKQSTIKTYYSKLVAFFRWMERNNYLDVGFSDAIVKPPEPKYTDEKALTDIEISKLMATICLHTMDDVLMYQRDMLILNFCIYSGLRRNELLSLKVQDVDLVSRTIKVNASTSKSKKDRYIPLHPQLLQQLDTHLKERRLRGLKCPYIVTSTRKDEQLTVHGLIHWVKRYRKLSGVRFHIHQTRHTFACSLAKSGADIATIMKALGHSTTQMTERYLRSITPEHARNYIDKLSY</sequence>
<evidence type="ECO:0000256" key="5">
    <source>
        <dbReference type="PROSITE-ProRule" id="PRU01248"/>
    </source>
</evidence>
<dbReference type="AlphaFoldDB" id="A0A4R2NT31"/>
<dbReference type="Pfam" id="PF00589">
    <property type="entry name" value="Phage_integrase"/>
    <property type="match status" value="1"/>
</dbReference>
<evidence type="ECO:0000256" key="2">
    <source>
        <dbReference type="ARBA" id="ARBA00022908"/>
    </source>
</evidence>
<proteinExistence type="inferred from homology"/>
<evidence type="ECO:0000313" key="8">
    <source>
        <dbReference type="EMBL" id="TCP25123.1"/>
    </source>
</evidence>
<dbReference type="PANTHER" id="PTHR30349">
    <property type="entry name" value="PHAGE INTEGRASE-RELATED"/>
    <property type="match status" value="1"/>
</dbReference>
<dbReference type="CDD" id="cd00397">
    <property type="entry name" value="DNA_BRE_C"/>
    <property type="match status" value="1"/>
</dbReference>
<protein>
    <submittedName>
        <fullName evidence="8">Site-specific recombinase XerD</fullName>
    </submittedName>
</protein>
<organism evidence="8 9">
    <name type="scientific">Tenacibaculum skagerrakense</name>
    <dbReference type="NCBI Taxonomy" id="186571"/>
    <lineage>
        <taxon>Bacteria</taxon>
        <taxon>Pseudomonadati</taxon>
        <taxon>Bacteroidota</taxon>
        <taxon>Flavobacteriia</taxon>
        <taxon>Flavobacteriales</taxon>
        <taxon>Flavobacteriaceae</taxon>
        <taxon>Tenacibaculum</taxon>
    </lineage>
</organism>
<evidence type="ECO:0000259" key="6">
    <source>
        <dbReference type="PROSITE" id="PS51898"/>
    </source>
</evidence>
<dbReference type="InterPro" id="IPR013762">
    <property type="entry name" value="Integrase-like_cat_sf"/>
</dbReference>
<dbReference type="Gene3D" id="1.10.150.130">
    <property type="match status" value="1"/>
</dbReference>
<dbReference type="OrthoDB" id="9766545at2"/>
<dbReference type="InterPro" id="IPR002104">
    <property type="entry name" value="Integrase_catalytic"/>
</dbReference>
<comment type="caution">
    <text evidence="8">The sequence shown here is derived from an EMBL/GenBank/DDBJ whole genome shotgun (WGS) entry which is preliminary data.</text>
</comment>
<keyword evidence="9" id="KW-1185">Reference proteome</keyword>
<comment type="similarity">
    <text evidence="1">Belongs to the 'phage' integrase family.</text>
</comment>
<dbReference type="GO" id="GO:0015074">
    <property type="term" value="P:DNA integration"/>
    <property type="evidence" value="ECO:0007669"/>
    <property type="project" value="UniProtKB-KW"/>
</dbReference>
<dbReference type="Pfam" id="PF02899">
    <property type="entry name" value="Phage_int_SAM_1"/>
    <property type="match status" value="1"/>
</dbReference>
<dbReference type="Gene3D" id="1.10.443.10">
    <property type="entry name" value="Intergrase catalytic core"/>
    <property type="match status" value="1"/>
</dbReference>
<evidence type="ECO:0000256" key="3">
    <source>
        <dbReference type="ARBA" id="ARBA00023125"/>
    </source>
</evidence>